<dbReference type="Proteomes" id="UP000748308">
    <property type="component" value="Unassembled WGS sequence"/>
</dbReference>
<evidence type="ECO:0000313" key="9">
    <source>
        <dbReference type="Proteomes" id="UP000748308"/>
    </source>
</evidence>
<dbReference type="GO" id="GO:0006310">
    <property type="term" value="P:DNA recombination"/>
    <property type="evidence" value="ECO:0007669"/>
    <property type="project" value="UniProtKB-KW"/>
</dbReference>
<sequence length="320" mass="35989">MDTGETLAELERLLRLRHYSPRTERTYLGWARRYLRYLSATGGRRSDTEAVKAYLSYLATRGRASASTQNQAFNALLFLHRHVLLVDLGDMGATVRARRGERLPLVLSVDEVRSVFAQLQGTRRLMLELVYGCGLRLSELIRLRVKDIDFDAGALTVRCGKGDKDRVTLLPRRLQPDLREHMKKVQALHESDLAAGAGEAPLPDALRRKYPAAGREWAWQFIFPSAKLAPDVPARTIRRWHAAEATVQKAMKTAVRRSAIAKPASVHTLRHSFATHLLLQGVDIRRIQQLLGHKSVETTMIYTHVLPTVAPAVRSPLDAL</sequence>
<comment type="similarity">
    <text evidence="1">Belongs to the 'phage' integrase family.</text>
</comment>
<gene>
    <name evidence="8" type="ORF">FJY75_07885</name>
</gene>
<evidence type="ECO:0000256" key="1">
    <source>
        <dbReference type="ARBA" id="ARBA00008857"/>
    </source>
</evidence>
<name>A0A938BM81_UNCEI</name>
<dbReference type="Gene3D" id="1.10.150.130">
    <property type="match status" value="1"/>
</dbReference>
<dbReference type="InterPro" id="IPR011946">
    <property type="entry name" value="Integrase_integron-type"/>
</dbReference>
<dbReference type="GO" id="GO:0015074">
    <property type="term" value="P:DNA integration"/>
    <property type="evidence" value="ECO:0007669"/>
    <property type="project" value="UniProtKB-KW"/>
</dbReference>
<dbReference type="Gene3D" id="1.10.443.10">
    <property type="entry name" value="Intergrase catalytic core"/>
    <property type="match status" value="1"/>
</dbReference>
<dbReference type="AlphaFoldDB" id="A0A938BM81"/>
<evidence type="ECO:0000256" key="2">
    <source>
        <dbReference type="ARBA" id="ARBA00022908"/>
    </source>
</evidence>
<accession>A0A938BM81</accession>
<dbReference type="GO" id="GO:0003677">
    <property type="term" value="F:DNA binding"/>
    <property type="evidence" value="ECO:0007669"/>
    <property type="project" value="UniProtKB-UniRule"/>
</dbReference>
<dbReference type="PANTHER" id="PTHR30349">
    <property type="entry name" value="PHAGE INTEGRASE-RELATED"/>
    <property type="match status" value="1"/>
</dbReference>
<keyword evidence="3 5" id="KW-0238">DNA-binding</keyword>
<dbReference type="InterPro" id="IPR010998">
    <property type="entry name" value="Integrase_recombinase_N"/>
</dbReference>
<dbReference type="PANTHER" id="PTHR30349:SF64">
    <property type="entry name" value="PROPHAGE INTEGRASE INTD-RELATED"/>
    <property type="match status" value="1"/>
</dbReference>
<dbReference type="Pfam" id="PF00589">
    <property type="entry name" value="Phage_integrase"/>
    <property type="match status" value="1"/>
</dbReference>
<dbReference type="InterPro" id="IPR050090">
    <property type="entry name" value="Tyrosine_recombinase_XerCD"/>
</dbReference>
<dbReference type="PROSITE" id="PS51900">
    <property type="entry name" value="CB"/>
    <property type="match status" value="1"/>
</dbReference>
<feature type="domain" description="Tyr recombinase" evidence="6">
    <location>
        <begin position="102"/>
        <end position="318"/>
    </location>
</feature>
<keyword evidence="2" id="KW-0229">DNA integration</keyword>
<comment type="caution">
    <text evidence="8">The sequence shown here is derived from an EMBL/GenBank/DDBJ whole genome shotgun (WGS) entry which is preliminary data.</text>
</comment>
<evidence type="ECO:0000256" key="3">
    <source>
        <dbReference type="ARBA" id="ARBA00023125"/>
    </source>
</evidence>
<keyword evidence="4" id="KW-0233">DNA recombination</keyword>
<evidence type="ECO:0000259" key="7">
    <source>
        <dbReference type="PROSITE" id="PS51900"/>
    </source>
</evidence>
<dbReference type="InterPro" id="IPR004107">
    <property type="entry name" value="Integrase_SAM-like_N"/>
</dbReference>
<dbReference type="NCBIfam" id="TIGR02249">
    <property type="entry name" value="integrase_gron"/>
    <property type="match status" value="1"/>
</dbReference>
<dbReference type="Pfam" id="PF13495">
    <property type="entry name" value="Phage_int_SAM_4"/>
    <property type="match status" value="1"/>
</dbReference>
<protein>
    <submittedName>
        <fullName evidence="8">Integron integrase</fullName>
    </submittedName>
</protein>
<evidence type="ECO:0000259" key="6">
    <source>
        <dbReference type="PROSITE" id="PS51898"/>
    </source>
</evidence>
<evidence type="ECO:0000256" key="5">
    <source>
        <dbReference type="PROSITE-ProRule" id="PRU01248"/>
    </source>
</evidence>
<dbReference type="InterPro" id="IPR011010">
    <property type="entry name" value="DNA_brk_join_enz"/>
</dbReference>
<evidence type="ECO:0000256" key="4">
    <source>
        <dbReference type="ARBA" id="ARBA00023172"/>
    </source>
</evidence>
<organism evidence="8 9">
    <name type="scientific">Eiseniibacteriota bacterium</name>
    <dbReference type="NCBI Taxonomy" id="2212470"/>
    <lineage>
        <taxon>Bacteria</taxon>
        <taxon>Candidatus Eiseniibacteriota</taxon>
    </lineage>
</organism>
<evidence type="ECO:0000313" key="8">
    <source>
        <dbReference type="EMBL" id="MBM3317759.1"/>
    </source>
</evidence>
<dbReference type="EMBL" id="VGIY01000183">
    <property type="protein sequence ID" value="MBM3317759.1"/>
    <property type="molecule type" value="Genomic_DNA"/>
</dbReference>
<dbReference type="InterPro" id="IPR044068">
    <property type="entry name" value="CB"/>
</dbReference>
<feature type="domain" description="Core-binding (CB)" evidence="7">
    <location>
        <begin position="1"/>
        <end position="84"/>
    </location>
</feature>
<dbReference type="InterPro" id="IPR013762">
    <property type="entry name" value="Integrase-like_cat_sf"/>
</dbReference>
<dbReference type="SUPFAM" id="SSF56349">
    <property type="entry name" value="DNA breaking-rejoining enzymes"/>
    <property type="match status" value="1"/>
</dbReference>
<proteinExistence type="inferred from homology"/>
<dbReference type="InterPro" id="IPR002104">
    <property type="entry name" value="Integrase_catalytic"/>
</dbReference>
<dbReference type="PROSITE" id="PS51898">
    <property type="entry name" value="TYR_RECOMBINASE"/>
    <property type="match status" value="1"/>
</dbReference>
<reference evidence="8" key="1">
    <citation type="submission" date="2019-03" db="EMBL/GenBank/DDBJ databases">
        <title>Lake Tanganyika Metagenome-Assembled Genomes (MAGs).</title>
        <authorList>
            <person name="Tran P."/>
        </authorList>
    </citation>
    <scope>NUCLEOTIDE SEQUENCE</scope>
    <source>
        <strain evidence="8">M_DeepCast_400m_m2_100</strain>
    </source>
</reference>